<dbReference type="Pfam" id="PF13472">
    <property type="entry name" value="Lipase_GDSL_2"/>
    <property type="match status" value="1"/>
</dbReference>
<feature type="domain" description="SGNH hydrolase-type esterase" evidence="1">
    <location>
        <begin position="32"/>
        <end position="225"/>
    </location>
</feature>
<dbReference type="CDD" id="cd00229">
    <property type="entry name" value="SGNH_hydrolase"/>
    <property type="match status" value="1"/>
</dbReference>
<dbReference type="Gene3D" id="3.40.50.1110">
    <property type="entry name" value="SGNH hydrolase"/>
    <property type="match status" value="1"/>
</dbReference>
<organism evidence="2">
    <name type="scientific">Chromera velia CCMP2878</name>
    <dbReference type="NCBI Taxonomy" id="1169474"/>
    <lineage>
        <taxon>Eukaryota</taxon>
        <taxon>Sar</taxon>
        <taxon>Alveolata</taxon>
        <taxon>Colpodellida</taxon>
        <taxon>Chromeraceae</taxon>
        <taxon>Chromera</taxon>
    </lineage>
</organism>
<dbReference type="InterPro" id="IPR051532">
    <property type="entry name" value="Ester_Hydrolysis_Enzymes"/>
</dbReference>
<name>A0A0G4HQ28_9ALVE</name>
<dbReference type="InterPro" id="IPR013830">
    <property type="entry name" value="SGNH_hydro"/>
</dbReference>
<reference evidence="2" key="1">
    <citation type="submission" date="2014-11" db="EMBL/GenBank/DDBJ databases">
        <authorList>
            <person name="Otto D Thomas"/>
            <person name="Naeem Raeece"/>
        </authorList>
    </citation>
    <scope>NUCLEOTIDE SEQUENCE</scope>
</reference>
<sequence length="248" mass="27142">MGGKLSSDRNVKAMSEEGKAESAKGKLGNVLCYGDSLTAGYSKMGSEFTAYAEVLRETLKCEADAIGLCGLTTLQMNDQKGWASFDDVCAREGMGLLPALDQKDYDVLCLLGGTNDLGRGYKGEMILSNLKDLVDAALQKMSPKGQVVVMTVIGMGAELSMKKFAKNRQDLNEGIKTLEGYGDGRVHVFDLASHFPPLDWQNVEQRNAEGEKWDSDALHLSKEGYLHVGRLVCDELEKIFNVKQTEDE</sequence>
<dbReference type="PANTHER" id="PTHR30383">
    <property type="entry name" value="THIOESTERASE 1/PROTEASE 1/LYSOPHOSPHOLIPASE L1"/>
    <property type="match status" value="1"/>
</dbReference>
<evidence type="ECO:0000259" key="1">
    <source>
        <dbReference type="Pfam" id="PF13472"/>
    </source>
</evidence>
<dbReference type="VEuPathDB" id="CryptoDB:Cvel_7869"/>
<dbReference type="SUPFAM" id="SSF52266">
    <property type="entry name" value="SGNH hydrolase"/>
    <property type="match status" value="1"/>
</dbReference>
<dbReference type="GO" id="GO:0004622">
    <property type="term" value="F:phosphatidylcholine lysophospholipase activity"/>
    <property type="evidence" value="ECO:0007669"/>
    <property type="project" value="TreeGrafter"/>
</dbReference>
<protein>
    <recommendedName>
        <fullName evidence="1">SGNH hydrolase-type esterase domain-containing protein</fullName>
    </recommendedName>
</protein>
<proteinExistence type="predicted"/>
<evidence type="ECO:0000313" key="2">
    <source>
        <dbReference type="EMBL" id="CEM46358.1"/>
    </source>
</evidence>
<gene>
    <name evidence="2" type="ORF">Cvel_7869</name>
</gene>
<dbReference type="InterPro" id="IPR036514">
    <property type="entry name" value="SGNH_hydro_sf"/>
</dbReference>
<dbReference type="EMBL" id="CDMZ01003434">
    <property type="protein sequence ID" value="CEM46358.1"/>
    <property type="molecule type" value="Genomic_DNA"/>
</dbReference>
<dbReference type="PANTHER" id="PTHR30383:SF19">
    <property type="entry name" value="FIBRONECTIN TYPE-III DOMAIN-CONTAINING PROTEIN"/>
    <property type="match status" value="1"/>
</dbReference>
<accession>A0A0G4HQ28</accession>
<dbReference type="AlphaFoldDB" id="A0A0G4HQ28"/>